<comment type="catalytic activity">
    <reaction evidence="1">
        <text>ATP + protein L-histidine = ADP + protein N-phospho-L-histidine.</text>
        <dbReference type="EC" id="2.7.13.3"/>
    </reaction>
</comment>
<proteinExistence type="predicted"/>
<dbReference type="RefSeq" id="WP_173134823.1">
    <property type="nucleotide sequence ID" value="NZ_JABRWJ010000018.1"/>
</dbReference>
<gene>
    <name evidence="14" type="ORF">HLB44_34720</name>
</gene>
<dbReference type="SUPFAM" id="SSF47384">
    <property type="entry name" value="Homodimeric domain of signal transducing histidine kinase"/>
    <property type="match status" value="1"/>
</dbReference>
<dbReference type="EMBL" id="JABRWJ010000018">
    <property type="protein sequence ID" value="NRF72151.1"/>
    <property type="molecule type" value="Genomic_DNA"/>
</dbReference>
<dbReference type="InterPro" id="IPR000014">
    <property type="entry name" value="PAS"/>
</dbReference>
<evidence type="ECO:0000259" key="12">
    <source>
        <dbReference type="PROSITE" id="PS50112"/>
    </source>
</evidence>
<dbReference type="SUPFAM" id="SSF52172">
    <property type="entry name" value="CheY-like"/>
    <property type="match status" value="1"/>
</dbReference>
<evidence type="ECO:0000256" key="4">
    <source>
        <dbReference type="ARBA" id="ARBA00022553"/>
    </source>
</evidence>
<keyword evidence="9" id="KW-1133">Transmembrane helix</keyword>
<evidence type="ECO:0000256" key="3">
    <source>
        <dbReference type="ARBA" id="ARBA00012438"/>
    </source>
</evidence>
<evidence type="ECO:0000256" key="2">
    <source>
        <dbReference type="ARBA" id="ARBA00004370"/>
    </source>
</evidence>
<dbReference type="PROSITE" id="PS50112">
    <property type="entry name" value="PAS"/>
    <property type="match status" value="1"/>
</dbReference>
<keyword evidence="9" id="KW-0812">Transmembrane</keyword>
<dbReference type="SUPFAM" id="SSF55785">
    <property type="entry name" value="PYP-like sensor domain (PAS domain)"/>
    <property type="match status" value="1"/>
</dbReference>
<dbReference type="EC" id="2.7.13.3" evidence="3"/>
<dbReference type="PANTHER" id="PTHR43065:SF42">
    <property type="entry name" value="TWO-COMPONENT SENSOR PPRA"/>
    <property type="match status" value="1"/>
</dbReference>
<keyword evidence="6" id="KW-0418">Kinase</keyword>
<feature type="domain" description="HAMP" evidence="13">
    <location>
        <begin position="320"/>
        <end position="373"/>
    </location>
</feature>
<feature type="domain" description="Response regulatory" evidence="11">
    <location>
        <begin position="749"/>
        <end position="867"/>
    </location>
</feature>
<dbReference type="Gene3D" id="3.30.450.20">
    <property type="entry name" value="PAS domain"/>
    <property type="match status" value="1"/>
</dbReference>
<dbReference type="InterPro" id="IPR011006">
    <property type="entry name" value="CheY-like_superfamily"/>
</dbReference>
<dbReference type="SMART" id="SM00304">
    <property type="entry name" value="HAMP"/>
    <property type="match status" value="1"/>
</dbReference>
<evidence type="ECO:0000256" key="1">
    <source>
        <dbReference type="ARBA" id="ARBA00000085"/>
    </source>
</evidence>
<evidence type="ECO:0000256" key="8">
    <source>
        <dbReference type="SAM" id="Coils"/>
    </source>
</evidence>
<dbReference type="Gene3D" id="6.10.340.10">
    <property type="match status" value="1"/>
</dbReference>
<organism evidence="14 15">
    <name type="scientific">Pseudaquabacterium terrae</name>
    <dbReference type="NCBI Taxonomy" id="2732868"/>
    <lineage>
        <taxon>Bacteria</taxon>
        <taxon>Pseudomonadati</taxon>
        <taxon>Pseudomonadota</taxon>
        <taxon>Betaproteobacteria</taxon>
        <taxon>Burkholderiales</taxon>
        <taxon>Sphaerotilaceae</taxon>
        <taxon>Pseudaquabacterium</taxon>
    </lineage>
</organism>
<dbReference type="InterPro" id="IPR036097">
    <property type="entry name" value="HisK_dim/P_sf"/>
</dbReference>
<dbReference type="Pfam" id="PF02518">
    <property type="entry name" value="HATPase_c"/>
    <property type="match status" value="1"/>
</dbReference>
<evidence type="ECO:0000313" key="14">
    <source>
        <dbReference type="EMBL" id="NRF72151.1"/>
    </source>
</evidence>
<dbReference type="InterPro" id="IPR036890">
    <property type="entry name" value="HATPase_C_sf"/>
</dbReference>
<evidence type="ECO:0000259" key="11">
    <source>
        <dbReference type="PROSITE" id="PS50110"/>
    </source>
</evidence>
<protein>
    <recommendedName>
        <fullName evidence="3">histidine kinase</fullName>
        <ecNumber evidence="3">2.7.13.3</ecNumber>
    </recommendedName>
</protein>
<feature type="coiled-coil region" evidence="8">
    <location>
        <begin position="135"/>
        <end position="162"/>
    </location>
</feature>
<dbReference type="Proteomes" id="UP000737171">
    <property type="component" value="Unassembled WGS sequence"/>
</dbReference>
<dbReference type="CDD" id="cd00082">
    <property type="entry name" value="HisKA"/>
    <property type="match status" value="1"/>
</dbReference>
<comment type="subcellular location">
    <subcellularLocation>
        <location evidence="2">Membrane</location>
    </subcellularLocation>
</comment>
<dbReference type="InterPro" id="IPR003594">
    <property type="entry name" value="HATPase_dom"/>
</dbReference>
<evidence type="ECO:0000259" key="10">
    <source>
        <dbReference type="PROSITE" id="PS50109"/>
    </source>
</evidence>
<dbReference type="PROSITE" id="PS50885">
    <property type="entry name" value="HAMP"/>
    <property type="match status" value="1"/>
</dbReference>
<evidence type="ECO:0000256" key="5">
    <source>
        <dbReference type="ARBA" id="ARBA00022679"/>
    </source>
</evidence>
<evidence type="ECO:0000256" key="7">
    <source>
        <dbReference type="PROSITE-ProRule" id="PRU00169"/>
    </source>
</evidence>
<dbReference type="SMART" id="SM00448">
    <property type="entry name" value="REC"/>
    <property type="match status" value="1"/>
</dbReference>
<name>A0ABX2EU20_9BURK</name>
<dbReference type="SUPFAM" id="SSF158472">
    <property type="entry name" value="HAMP domain-like"/>
    <property type="match status" value="1"/>
</dbReference>
<keyword evidence="9" id="KW-0472">Membrane</keyword>
<dbReference type="Gene3D" id="3.40.50.2300">
    <property type="match status" value="1"/>
</dbReference>
<dbReference type="PRINTS" id="PR00344">
    <property type="entry name" value="BCTRLSENSOR"/>
</dbReference>
<dbReference type="Gene3D" id="1.10.287.130">
    <property type="match status" value="1"/>
</dbReference>
<dbReference type="PROSITE" id="PS50109">
    <property type="entry name" value="HIS_KIN"/>
    <property type="match status" value="1"/>
</dbReference>
<feature type="modified residue" description="4-aspartylphosphate" evidence="7">
    <location>
        <position position="801"/>
    </location>
</feature>
<reference evidence="14 15" key="1">
    <citation type="submission" date="2020-05" db="EMBL/GenBank/DDBJ databases">
        <title>Aquincola sp. isolate from soil.</title>
        <authorList>
            <person name="Han J."/>
            <person name="Kim D.-U."/>
        </authorList>
    </citation>
    <scope>NUCLEOTIDE SEQUENCE [LARGE SCALE GENOMIC DNA]</scope>
    <source>
        <strain evidence="14 15">S2</strain>
    </source>
</reference>
<dbReference type="Pfam" id="PF00512">
    <property type="entry name" value="HisKA"/>
    <property type="match status" value="1"/>
</dbReference>
<dbReference type="InterPro" id="IPR005467">
    <property type="entry name" value="His_kinase_dom"/>
</dbReference>
<dbReference type="PROSITE" id="PS50110">
    <property type="entry name" value="RESPONSE_REGULATORY"/>
    <property type="match status" value="1"/>
</dbReference>
<dbReference type="SUPFAM" id="SSF55874">
    <property type="entry name" value="ATPase domain of HSP90 chaperone/DNA topoisomerase II/histidine kinase"/>
    <property type="match status" value="1"/>
</dbReference>
<dbReference type="Pfam" id="PF12860">
    <property type="entry name" value="PAS_7"/>
    <property type="match status" value="1"/>
</dbReference>
<dbReference type="SMART" id="SM00388">
    <property type="entry name" value="HisKA"/>
    <property type="match status" value="1"/>
</dbReference>
<dbReference type="SMART" id="SM00387">
    <property type="entry name" value="HATPase_c"/>
    <property type="match status" value="1"/>
</dbReference>
<keyword evidence="15" id="KW-1185">Reference proteome</keyword>
<dbReference type="PANTHER" id="PTHR43065">
    <property type="entry name" value="SENSOR HISTIDINE KINASE"/>
    <property type="match status" value="1"/>
</dbReference>
<sequence>MDAGTGPVVRGAFIDRVRWRLLAAFGVLLLAAIALAGVGWWGMRSTQRALAGVEHDLLPNISHALELAQRTTQLALVAPKLSESATERELEAHRTSAQELLQQIRRRSVDLRPARELQRVIGPLHEQVGRQLETLITLTRDKQQLQQRLAVQRRQLERLGERLHGAARPVEQRSADHAAITALWSTLVLGLAAEDAASIGRLQADVEALQLAARRRGAWARLAGADTTLLAELAEGSDGLLAQRQRLLDLEARSSYLVVLARANADELGDEVSRYVAQLRGAAADRSELLARAVRSGETGVLVLALVAIVIAMLATRYVRRLVGEVETITAVMSRLAQGDTGQPTPATRRRDELGELARSFEVFRDQALARQRLVGELHTQREQLEAVLESLTDGLAVFDRQRRLLLWNRRFEELLAPLGSVPIAGTAADVLLAGLPAGARWQASPGAESTVAEVWEGNGHAELVLPDGGVYDLRSRTMPAGGSVTLVTDLSARRAIERELQQSQKLEVLGQLTGGVAHDFNNYLGTMLGNLALLEAELAGAPRPQQLWQRIQRAAASAAGLTRRLLAFARRQPLQAERVEIDGMLEEMHDLVEYSAGEAVEVELQLDAPGVCVHVDRGQLENAVLNLVLNGAAAMPQGGRLRLVTTRPDDGSIELAVADEGVGLPEALRDKVFEPFFTTKGEGKGSGLGLSIVYGFVKQSGGDITLDSRPGAGTTVRLRFPVAATLARALPAAQAEPQPGADGLAGLRMLVVEDDDAYRATLLDLLAEAGARTESRRSAEDALAWLDEHQHTLPQLVLSDICLGRGQDGLQFARTLRRRWPHLPVILMSGLAPEMLGQPTAWLRDFGFLQKPFGMQALADVSRIGPRHEHS</sequence>
<dbReference type="InterPro" id="IPR003661">
    <property type="entry name" value="HisK_dim/P_dom"/>
</dbReference>
<keyword evidence="4 7" id="KW-0597">Phosphoprotein</keyword>
<feature type="domain" description="Histidine kinase" evidence="10">
    <location>
        <begin position="516"/>
        <end position="725"/>
    </location>
</feature>
<dbReference type="Pfam" id="PF00672">
    <property type="entry name" value="HAMP"/>
    <property type="match status" value="1"/>
</dbReference>
<keyword evidence="8" id="KW-0175">Coiled coil</keyword>
<dbReference type="Gene3D" id="3.30.565.10">
    <property type="entry name" value="Histidine kinase-like ATPase, C-terminal domain"/>
    <property type="match status" value="1"/>
</dbReference>
<dbReference type="InterPro" id="IPR035965">
    <property type="entry name" value="PAS-like_dom_sf"/>
</dbReference>
<dbReference type="InterPro" id="IPR003660">
    <property type="entry name" value="HAMP_dom"/>
</dbReference>
<dbReference type="CDD" id="cd00156">
    <property type="entry name" value="REC"/>
    <property type="match status" value="1"/>
</dbReference>
<dbReference type="InterPro" id="IPR001789">
    <property type="entry name" value="Sig_transdc_resp-reg_receiver"/>
</dbReference>
<evidence type="ECO:0000313" key="15">
    <source>
        <dbReference type="Proteomes" id="UP000737171"/>
    </source>
</evidence>
<evidence type="ECO:0000256" key="6">
    <source>
        <dbReference type="ARBA" id="ARBA00022777"/>
    </source>
</evidence>
<evidence type="ECO:0000256" key="9">
    <source>
        <dbReference type="SAM" id="Phobius"/>
    </source>
</evidence>
<dbReference type="Pfam" id="PF00072">
    <property type="entry name" value="Response_reg"/>
    <property type="match status" value="1"/>
</dbReference>
<feature type="domain" description="PAS" evidence="12">
    <location>
        <begin position="381"/>
        <end position="417"/>
    </location>
</feature>
<accession>A0ABX2EU20</accession>
<comment type="caution">
    <text evidence="14">The sequence shown here is derived from an EMBL/GenBank/DDBJ whole genome shotgun (WGS) entry which is preliminary data.</text>
</comment>
<keyword evidence="5" id="KW-0808">Transferase</keyword>
<dbReference type="CDD" id="cd06225">
    <property type="entry name" value="HAMP"/>
    <property type="match status" value="1"/>
</dbReference>
<dbReference type="InterPro" id="IPR004358">
    <property type="entry name" value="Sig_transdc_His_kin-like_C"/>
</dbReference>
<evidence type="ECO:0000259" key="13">
    <source>
        <dbReference type="PROSITE" id="PS50885"/>
    </source>
</evidence>
<feature type="transmembrane region" description="Helical" evidence="9">
    <location>
        <begin position="20"/>
        <end position="41"/>
    </location>
</feature>